<keyword evidence="1" id="KW-0732">Signal</keyword>
<dbReference type="EMBL" id="BTGU01000017">
    <property type="protein sequence ID" value="GMN43781.1"/>
    <property type="molecule type" value="Genomic_DNA"/>
</dbReference>
<evidence type="ECO:0000256" key="1">
    <source>
        <dbReference type="SAM" id="SignalP"/>
    </source>
</evidence>
<dbReference type="AlphaFoldDB" id="A0AA88D5K9"/>
<proteinExistence type="predicted"/>
<evidence type="ECO:0000313" key="3">
    <source>
        <dbReference type="Proteomes" id="UP001187192"/>
    </source>
</evidence>
<name>A0AA88D5K9_FICCA</name>
<reference evidence="2" key="1">
    <citation type="submission" date="2023-07" db="EMBL/GenBank/DDBJ databases">
        <title>draft genome sequence of fig (Ficus carica).</title>
        <authorList>
            <person name="Takahashi T."/>
            <person name="Nishimura K."/>
        </authorList>
    </citation>
    <scope>NUCLEOTIDE SEQUENCE</scope>
</reference>
<gene>
    <name evidence="2" type="ORF">TIFTF001_012976</name>
</gene>
<keyword evidence="3" id="KW-1185">Reference proteome</keyword>
<evidence type="ECO:0000313" key="2">
    <source>
        <dbReference type="EMBL" id="GMN43781.1"/>
    </source>
</evidence>
<comment type="caution">
    <text evidence="2">The sequence shown here is derived from an EMBL/GenBank/DDBJ whole genome shotgun (WGS) entry which is preliminary data.</text>
</comment>
<accession>A0AA88D5K9</accession>
<protein>
    <submittedName>
        <fullName evidence="2">Uncharacterized protein</fullName>
    </submittedName>
</protein>
<feature type="signal peptide" evidence="1">
    <location>
        <begin position="1"/>
        <end position="18"/>
    </location>
</feature>
<organism evidence="2 3">
    <name type="scientific">Ficus carica</name>
    <name type="common">Common fig</name>
    <dbReference type="NCBI Taxonomy" id="3494"/>
    <lineage>
        <taxon>Eukaryota</taxon>
        <taxon>Viridiplantae</taxon>
        <taxon>Streptophyta</taxon>
        <taxon>Embryophyta</taxon>
        <taxon>Tracheophyta</taxon>
        <taxon>Spermatophyta</taxon>
        <taxon>Magnoliopsida</taxon>
        <taxon>eudicotyledons</taxon>
        <taxon>Gunneridae</taxon>
        <taxon>Pentapetalae</taxon>
        <taxon>rosids</taxon>
        <taxon>fabids</taxon>
        <taxon>Rosales</taxon>
        <taxon>Moraceae</taxon>
        <taxon>Ficeae</taxon>
        <taxon>Ficus</taxon>
    </lineage>
</organism>
<feature type="chain" id="PRO_5041728914" evidence="1">
    <location>
        <begin position="19"/>
        <end position="144"/>
    </location>
</feature>
<dbReference type="Proteomes" id="UP001187192">
    <property type="component" value="Unassembled WGS sequence"/>
</dbReference>
<sequence>MVVRLLHLLSFSFSFSFSFSPEEEKKQTDGIDIHVVLPSEDLALLFQGGKKNKPHDAIVHHMVFLWASSKEIAIEASPEIETSREIATSSSTWFWFNFKQNHIYKSGMNEKSKSDGEHFAVCKYFEPWAAELFIGRTQKHPRVM</sequence>